<keyword evidence="21" id="KW-1185">Reference proteome</keyword>
<evidence type="ECO:0000256" key="7">
    <source>
        <dbReference type="ARBA" id="ARBA00022989"/>
    </source>
</evidence>
<dbReference type="Proteomes" id="UP001054837">
    <property type="component" value="Unassembled WGS sequence"/>
</dbReference>
<dbReference type="GO" id="GO:0004016">
    <property type="term" value="F:adenylate cyclase activity"/>
    <property type="evidence" value="ECO:0007669"/>
    <property type="project" value="TreeGrafter"/>
</dbReference>
<evidence type="ECO:0000256" key="10">
    <source>
        <dbReference type="ARBA" id="ARBA00023170"/>
    </source>
</evidence>
<dbReference type="PANTHER" id="PTHR11920">
    <property type="entry name" value="GUANYLYL CYCLASE"/>
    <property type="match status" value="1"/>
</dbReference>
<evidence type="ECO:0000256" key="16">
    <source>
        <dbReference type="SAM" id="MobiDB-lite"/>
    </source>
</evidence>
<dbReference type="CDD" id="cd14042">
    <property type="entry name" value="PK_GC-A_B"/>
    <property type="match status" value="1"/>
</dbReference>
<evidence type="ECO:0000256" key="8">
    <source>
        <dbReference type="ARBA" id="ARBA00023134"/>
    </source>
</evidence>
<dbReference type="InterPro" id="IPR018297">
    <property type="entry name" value="A/G_cyclase_CS"/>
</dbReference>
<feature type="region of interest" description="Disordered" evidence="16">
    <location>
        <begin position="1086"/>
        <end position="1106"/>
    </location>
</feature>
<protein>
    <recommendedName>
        <fullName evidence="3 15">Guanylate cyclase</fullName>
        <ecNumber evidence="3 15">4.6.1.2</ecNumber>
    </recommendedName>
</protein>
<evidence type="ECO:0000256" key="6">
    <source>
        <dbReference type="ARBA" id="ARBA00022741"/>
    </source>
</evidence>
<dbReference type="GO" id="GO:0004383">
    <property type="term" value="F:guanylate cyclase activity"/>
    <property type="evidence" value="ECO:0007669"/>
    <property type="project" value="UniProtKB-EC"/>
</dbReference>
<dbReference type="InterPro" id="IPR001054">
    <property type="entry name" value="A/G_cyclase"/>
</dbReference>
<comment type="catalytic activity">
    <reaction evidence="1 15">
        <text>GTP = 3',5'-cyclic GMP + diphosphate</text>
        <dbReference type="Rhea" id="RHEA:13665"/>
        <dbReference type="ChEBI" id="CHEBI:33019"/>
        <dbReference type="ChEBI" id="CHEBI:37565"/>
        <dbReference type="ChEBI" id="CHEBI:57746"/>
        <dbReference type="EC" id="4.6.1.2"/>
    </reaction>
</comment>
<evidence type="ECO:0000259" key="18">
    <source>
        <dbReference type="PROSITE" id="PS50011"/>
    </source>
</evidence>
<evidence type="ECO:0000256" key="17">
    <source>
        <dbReference type="SAM" id="Phobius"/>
    </source>
</evidence>
<dbReference type="InterPro" id="IPR001245">
    <property type="entry name" value="Ser-Thr/Tyr_kinase_cat_dom"/>
</dbReference>
<dbReference type="SUPFAM" id="SSF53822">
    <property type="entry name" value="Periplasmic binding protein-like I"/>
    <property type="match status" value="1"/>
</dbReference>
<evidence type="ECO:0000259" key="19">
    <source>
        <dbReference type="PROSITE" id="PS50125"/>
    </source>
</evidence>
<keyword evidence="5" id="KW-0732">Signal</keyword>
<feature type="transmembrane region" description="Helical" evidence="17">
    <location>
        <begin position="395"/>
        <end position="415"/>
    </location>
</feature>
<evidence type="ECO:0000256" key="13">
    <source>
        <dbReference type="ARBA" id="ARBA00023293"/>
    </source>
</evidence>
<dbReference type="InterPro" id="IPR029787">
    <property type="entry name" value="Nucleotide_cyclase"/>
</dbReference>
<keyword evidence="7 17" id="KW-1133">Transmembrane helix</keyword>
<dbReference type="InterPro" id="IPR001828">
    <property type="entry name" value="ANF_lig-bd_rcpt"/>
</dbReference>
<dbReference type="SMART" id="SM00044">
    <property type="entry name" value="CYCc"/>
    <property type="match status" value="1"/>
</dbReference>
<dbReference type="CDD" id="cd07302">
    <property type="entry name" value="CHD"/>
    <property type="match status" value="1"/>
</dbReference>
<reference evidence="20 21" key="1">
    <citation type="submission" date="2021-06" db="EMBL/GenBank/DDBJ databases">
        <title>Caerostris darwini draft genome.</title>
        <authorList>
            <person name="Kono N."/>
            <person name="Arakawa K."/>
        </authorList>
    </citation>
    <scope>NUCLEOTIDE SEQUENCE [LARGE SCALE GENOMIC DNA]</scope>
</reference>
<keyword evidence="11" id="KW-0325">Glycoprotein</keyword>
<name>A0AAV4Q0V2_9ARAC</name>
<dbReference type="Gene3D" id="1.10.510.10">
    <property type="entry name" value="Transferase(Phosphotransferase) domain 1"/>
    <property type="match status" value="1"/>
</dbReference>
<dbReference type="FunFam" id="1.10.510.10:FF:000420">
    <property type="entry name" value="Guanylate cyclase"/>
    <property type="match status" value="1"/>
</dbReference>
<dbReference type="Gene3D" id="3.40.50.2300">
    <property type="match status" value="1"/>
</dbReference>
<evidence type="ECO:0000313" key="20">
    <source>
        <dbReference type="EMBL" id="GIY02064.1"/>
    </source>
</evidence>
<dbReference type="GO" id="GO:0035556">
    <property type="term" value="P:intracellular signal transduction"/>
    <property type="evidence" value="ECO:0007669"/>
    <property type="project" value="InterPro"/>
</dbReference>
<proteinExistence type="inferred from homology"/>
<feature type="region of interest" description="Disordered" evidence="16">
    <location>
        <begin position="975"/>
        <end position="1062"/>
    </location>
</feature>
<dbReference type="InterPro" id="IPR000719">
    <property type="entry name" value="Prot_kinase_dom"/>
</dbReference>
<dbReference type="Pfam" id="PF00211">
    <property type="entry name" value="Guanylate_cyc"/>
    <property type="match status" value="1"/>
</dbReference>
<evidence type="ECO:0000256" key="12">
    <source>
        <dbReference type="ARBA" id="ARBA00023239"/>
    </source>
</evidence>
<dbReference type="AlphaFoldDB" id="A0AAV4Q0V2"/>
<dbReference type="PROSITE" id="PS50011">
    <property type="entry name" value="PROTEIN_KINASE_DOM"/>
    <property type="match status" value="1"/>
</dbReference>
<comment type="caution">
    <text evidence="20">The sequence shown here is derived from an EMBL/GenBank/DDBJ whole genome shotgun (WGS) entry which is preliminary data.</text>
</comment>
<evidence type="ECO:0000256" key="14">
    <source>
        <dbReference type="RuleBase" id="RU000405"/>
    </source>
</evidence>
<dbReference type="GO" id="GO:0005886">
    <property type="term" value="C:plasma membrane"/>
    <property type="evidence" value="ECO:0007669"/>
    <property type="project" value="TreeGrafter"/>
</dbReference>
<keyword evidence="13 15" id="KW-0141">cGMP biosynthesis</keyword>
<keyword evidence="6" id="KW-0547">Nucleotide-binding</keyword>
<evidence type="ECO:0000256" key="5">
    <source>
        <dbReference type="ARBA" id="ARBA00022729"/>
    </source>
</evidence>
<sequence length="1234" mass="140883">MTEVSKPGNKLLNCTKNNSFEFVLKAKCADAADKDDIAYKDYRDHFARTYPPNTKVTSSVFELLRYYKWYKFSIIYDTSELYEVVYRSLERGLREPFVITNRASFKNTRICCYHKIQQNCCFNPFVKIVQNTSANTRIYVFLGDKTDLGKLLMALQVQGLLNTGNYMVIYVDIESYTEDMAHQYFRLHEVNKDEHNNVMMSAQSLLVLVPTPPRGDKYTEFEDKVRHYNAEEPFKFKASEIFLEGYVAHITPYASYLYDAVTLYADALSKALKNNTDPKNGKEIMRIFRERTQYTSVTGAIMRIDKDGGAEGNYTVLSWQPTPENLKLKMPSGHPAPPYCMLPVGRFYAVDNRELRFKLEKEIIWVIKDKPPVDEPPCGFDGSGCAAMRDKTKEYFFGAFSSALLLCAFWVFMVYRNWKYEQEIDGLLWRLDYSDIQHYGQEQTNLVHSSSKMSLVSHMSTESRILDQIFTCTAMYKGNLVAIKALRCNKKNNEIPRETKIEMKIMREMHHDNINQFIGACVDPNCVHVLTEYCSKGSLQDILENDDYKLDNMFIASLVFDLIKGMIFLHQSELKFHGNLKSSNCVITSRWVLQVTDFGLHDMRVGAAMQESLTEIQFYRNLLWRAPELMRMPTVSPYGTQKADVYAFGIILHEILARQGPFGSTHLTPKEIVTCVKQVGKEPFRPPLIDLQCQDYIVNAMTDAWHERPENRPDFTQLKERLRKMREGMKANIMDNMMLMMEKYAYNLEELVSERTCALSEEKKKTEALLDRMLPKSVAHQLMIGEQVIPESFDAVTIYFSDIVGFTEMSASSTPMEVVTFLNDLYTVFDFIISHYNVYKVETIGDAYMVVSGLPEREINHAGQIAEMAIELLSSVKTFKIRHKPNQTLKLRIGIHTGPVCAGVVGLTMPRYCLFGDTVNTASRMESNGEPLRIHISQECKDHLDKIGGFITEDRGLVKMKGKGEVHTYWLLGHESGPKKRHDSTSDSQIPQPLFNIQREEKHRSPKLDLVRRGSMAGRRNSSFIDDPPPSPGGKAVYLRLSSDSPRSPKRLSSFGRGDPSKLLKVQEQGSISWYGSASASSCGELYNMDKSDSPNTPKKPKLESIGSEDCDHCSPDQICCCRSESNNRNGLISYDESLKPLLSNTNKDLKVDLILTKENEKTSSSFLKPPIIKLPSKKWRSCDEIILPKGPRNSLKEFFTGLLGNRTHEDSKRAHNNSTNKMSPGVMKEESIV</sequence>
<comment type="similarity">
    <text evidence="14">Belongs to the adenylyl cyclase class-4/guanylyl cyclase family.</text>
</comment>
<evidence type="ECO:0000313" key="21">
    <source>
        <dbReference type="Proteomes" id="UP001054837"/>
    </source>
</evidence>
<dbReference type="InterPro" id="IPR050401">
    <property type="entry name" value="Cyclic_nucleotide_synthase"/>
</dbReference>
<dbReference type="PROSITE" id="PS50125">
    <property type="entry name" value="GUANYLATE_CYCLASE_2"/>
    <property type="match status" value="1"/>
</dbReference>
<evidence type="ECO:0000256" key="3">
    <source>
        <dbReference type="ARBA" id="ARBA00012202"/>
    </source>
</evidence>
<dbReference type="Pfam" id="PF01094">
    <property type="entry name" value="ANF_receptor"/>
    <property type="match status" value="1"/>
</dbReference>
<dbReference type="Pfam" id="PF07714">
    <property type="entry name" value="PK_Tyr_Ser-Thr"/>
    <property type="match status" value="1"/>
</dbReference>
<evidence type="ECO:0000256" key="15">
    <source>
        <dbReference type="RuleBase" id="RU003431"/>
    </source>
</evidence>
<dbReference type="EC" id="4.6.1.2" evidence="3 15"/>
<dbReference type="EMBL" id="BPLQ01003643">
    <property type="protein sequence ID" value="GIY02064.1"/>
    <property type="molecule type" value="Genomic_DNA"/>
</dbReference>
<dbReference type="InterPro" id="IPR028082">
    <property type="entry name" value="Peripla_BP_I"/>
</dbReference>
<organism evidence="20 21">
    <name type="scientific">Caerostris darwini</name>
    <dbReference type="NCBI Taxonomy" id="1538125"/>
    <lineage>
        <taxon>Eukaryota</taxon>
        <taxon>Metazoa</taxon>
        <taxon>Ecdysozoa</taxon>
        <taxon>Arthropoda</taxon>
        <taxon>Chelicerata</taxon>
        <taxon>Arachnida</taxon>
        <taxon>Araneae</taxon>
        <taxon>Araneomorphae</taxon>
        <taxon>Entelegynae</taxon>
        <taxon>Araneoidea</taxon>
        <taxon>Araneidae</taxon>
        <taxon>Caerostris</taxon>
    </lineage>
</organism>
<comment type="subcellular location">
    <subcellularLocation>
        <location evidence="2">Membrane</location>
        <topology evidence="2">Single-pass type I membrane protein</topology>
    </subcellularLocation>
</comment>
<dbReference type="GO" id="GO:0007168">
    <property type="term" value="P:receptor guanylyl cyclase signaling pathway"/>
    <property type="evidence" value="ECO:0007669"/>
    <property type="project" value="TreeGrafter"/>
</dbReference>
<dbReference type="GO" id="GO:0001653">
    <property type="term" value="F:peptide receptor activity"/>
    <property type="evidence" value="ECO:0007669"/>
    <property type="project" value="TreeGrafter"/>
</dbReference>
<evidence type="ECO:0000256" key="2">
    <source>
        <dbReference type="ARBA" id="ARBA00004479"/>
    </source>
</evidence>
<dbReference type="Gene3D" id="3.30.70.1230">
    <property type="entry name" value="Nucleotide cyclase"/>
    <property type="match status" value="1"/>
</dbReference>
<keyword evidence="12 14" id="KW-0456">Lyase</keyword>
<keyword evidence="8" id="KW-0342">GTP-binding</keyword>
<feature type="region of interest" description="Disordered" evidence="16">
    <location>
        <begin position="1207"/>
        <end position="1234"/>
    </location>
</feature>
<dbReference type="PROSITE" id="PS00452">
    <property type="entry name" value="GUANYLATE_CYCLASE_1"/>
    <property type="match status" value="1"/>
</dbReference>
<evidence type="ECO:0000256" key="11">
    <source>
        <dbReference type="ARBA" id="ARBA00023180"/>
    </source>
</evidence>
<dbReference type="GO" id="GO:0005525">
    <property type="term" value="F:GTP binding"/>
    <property type="evidence" value="ECO:0007669"/>
    <property type="project" value="UniProtKB-KW"/>
</dbReference>
<keyword evidence="4 17" id="KW-0812">Transmembrane</keyword>
<feature type="domain" description="Protein kinase" evidence="18">
    <location>
        <begin position="433"/>
        <end position="722"/>
    </location>
</feature>
<dbReference type="PANTHER" id="PTHR11920:SF474">
    <property type="entry name" value="RECEPTOR-TYPE GUANYLATE CYCLASE GYC76C"/>
    <property type="match status" value="1"/>
</dbReference>
<feature type="domain" description="Guanylate cyclase" evidence="19">
    <location>
        <begin position="797"/>
        <end position="926"/>
    </location>
</feature>
<evidence type="ECO:0000256" key="9">
    <source>
        <dbReference type="ARBA" id="ARBA00023136"/>
    </source>
</evidence>
<evidence type="ECO:0000256" key="4">
    <source>
        <dbReference type="ARBA" id="ARBA00022692"/>
    </source>
</evidence>
<dbReference type="SUPFAM" id="SSF56112">
    <property type="entry name" value="Protein kinase-like (PK-like)"/>
    <property type="match status" value="1"/>
</dbReference>
<dbReference type="InterPro" id="IPR011009">
    <property type="entry name" value="Kinase-like_dom_sf"/>
</dbReference>
<dbReference type="GO" id="GO:0005524">
    <property type="term" value="F:ATP binding"/>
    <property type="evidence" value="ECO:0007669"/>
    <property type="project" value="InterPro"/>
</dbReference>
<evidence type="ECO:0000256" key="1">
    <source>
        <dbReference type="ARBA" id="ARBA00001436"/>
    </source>
</evidence>
<keyword evidence="10 20" id="KW-0675">Receptor</keyword>
<dbReference type="GO" id="GO:0004672">
    <property type="term" value="F:protein kinase activity"/>
    <property type="evidence" value="ECO:0007669"/>
    <property type="project" value="InterPro"/>
</dbReference>
<dbReference type="FunFam" id="3.30.70.1230:FF:000004">
    <property type="entry name" value="Guanylate cyclase"/>
    <property type="match status" value="1"/>
</dbReference>
<dbReference type="SUPFAM" id="SSF55073">
    <property type="entry name" value="Nucleotide cyclase"/>
    <property type="match status" value="1"/>
</dbReference>
<gene>
    <name evidence="20" type="primary">Gyc76C</name>
    <name evidence="20" type="ORF">CDAR_229531</name>
</gene>
<feature type="compositionally biased region" description="Basic and acidic residues" evidence="16">
    <location>
        <begin position="998"/>
        <end position="1012"/>
    </location>
</feature>
<keyword evidence="9 17" id="KW-0472">Membrane</keyword>
<accession>A0AAV4Q0V2</accession>